<evidence type="ECO:0000313" key="1">
    <source>
        <dbReference type="EMBL" id="CAD9101439.1"/>
    </source>
</evidence>
<dbReference type="AlphaFoldDB" id="A0A7S1LEG5"/>
<gene>
    <name evidence="1" type="ORF">NDES1114_LOCUS7444</name>
</gene>
<dbReference type="EMBL" id="HBGF01011204">
    <property type="protein sequence ID" value="CAD9101439.1"/>
    <property type="molecule type" value="Transcribed_RNA"/>
</dbReference>
<sequence>MKTSKTLEQLHAETVSNFVKLKLSYMFTCTLMASGRGDVAAKPTLQDHRLRFVFSKPTQTEPEPAVTVYVDAEVVEADGTKMTYALFFEGQMYKRLVTIDSANVTGDEFNERLIDKVYDQKMALRKAHLWTADGAKAAAATSVAATA</sequence>
<accession>A0A7S1LEG5</accession>
<name>A0A7S1LEG5_NEODS</name>
<organism evidence="1">
    <name type="scientific">Neobodo designis</name>
    <name type="common">Flagellated protozoan</name>
    <name type="synonym">Bodo designis</name>
    <dbReference type="NCBI Taxonomy" id="312471"/>
    <lineage>
        <taxon>Eukaryota</taxon>
        <taxon>Discoba</taxon>
        <taxon>Euglenozoa</taxon>
        <taxon>Kinetoplastea</taxon>
        <taxon>Metakinetoplastina</taxon>
        <taxon>Neobodonida</taxon>
        <taxon>Neobodo</taxon>
    </lineage>
</organism>
<proteinExistence type="predicted"/>
<reference evidence="1" key="1">
    <citation type="submission" date="2021-01" db="EMBL/GenBank/DDBJ databases">
        <authorList>
            <person name="Corre E."/>
            <person name="Pelletier E."/>
            <person name="Niang G."/>
            <person name="Scheremetjew M."/>
            <person name="Finn R."/>
            <person name="Kale V."/>
            <person name="Holt S."/>
            <person name="Cochrane G."/>
            <person name="Meng A."/>
            <person name="Brown T."/>
            <person name="Cohen L."/>
        </authorList>
    </citation>
    <scope>NUCLEOTIDE SEQUENCE</scope>
    <source>
        <strain evidence="1">CCAP 1951/1</strain>
    </source>
</reference>
<protein>
    <submittedName>
        <fullName evidence="1">Uncharacterized protein</fullName>
    </submittedName>
</protein>